<name>A0A4C1SED9_EUMVA</name>
<evidence type="ECO:0000256" key="1">
    <source>
        <dbReference type="SAM" id="MobiDB-lite"/>
    </source>
</evidence>
<dbReference type="AlphaFoldDB" id="A0A4C1SED9"/>
<dbReference type="Proteomes" id="UP000299102">
    <property type="component" value="Unassembled WGS sequence"/>
</dbReference>
<dbReference type="EMBL" id="BGZK01000003">
    <property type="protein sequence ID" value="GBO99470.1"/>
    <property type="molecule type" value="Genomic_DNA"/>
</dbReference>
<keyword evidence="3" id="KW-1185">Reference proteome</keyword>
<proteinExistence type="predicted"/>
<comment type="caution">
    <text evidence="2">The sequence shown here is derived from an EMBL/GenBank/DDBJ whole genome shotgun (WGS) entry which is preliminary data.</text>
</comment>
<protein>
    <submittedName>
        <fullName evidence="2">Uncharacterized protein</fullName>
    </submittedName>
</protein>
<evidence type="ECO:0000313" key="2">
    <source>
        <dbReference type="EMBL" id="GBO99470.1"/>
    </source>
</evidence>
<organism evidence="2 3">
    <name type="scientific">Eumeta variegata</name>
    <name type="common">Bagworm moth</name>
    <name type="synonym">Eumeta japonica</name>
    <dbReference type="NCBI Taxonomy" id="151549"/>
    <lineage>
        <taxon>Eukaryota</taxon>
        <taxon>Metazoa</taxon>
        <taxon>Ecdysozoa</taxon>
        <taxon>Arthropoda</taxon>
        <taxon>Hexapoda</taxon>
        <taxon>Insecta</taxon>
        <taxon>Pterygota</taxon>
        <taxon>Neoptera</taxon>
        <taxon>Endopterygota</taxon>
        <taxon>Lepidoptera</taxon>
        <taxon>Glossata</taxon>
        <taxon>Ditrysia</taxon>
        <taxon>Tineoidea</taxon>
        <taxon>Psychidae</taxon>
        <taxon>Oiketicinae</taxon>
        <taxon>Eumeta</taxon>
    </lineage>
</organism>
<evidence type="ECO:0000313" key="3">
    <source>
        <dbReference type="Proteomes" id="UP000299102"/>
    </source>
</evidence>
<reference evidence="2 3" key="1">
    <citation type="journal article" date="2019" name="Commun. Biol.">
        <title>The bagworm genome reveals a unique fibroin gene that provides high tensile strength.</title>
        <authorList>
            <person name="Kono N."/>
            <person name="Nakamura H."/>
            <person name="Ohtoshi R."/>
            <person name="Tomita M."/>
            <person name="Numata K."/>
            <person name="Arakawa K."/>
        </authorList>
    </citation>
    <scope>NUCLEOTIDE SEQUENCE [LARGE SCALE GENOMIC DNA]</scope>
</reference>
<sequence length="92" mass="9977">MAVKVQRLKGLVGPLTQALYARPVPLETRAARSAEKQRRVYGAGAPPAPAPSARPSTEPAPGYEDEWPDLFPNALKLFPCPCRLTSTITYVT</sequence>
<feature type="region of interest" description="Disordered" evidence="1">
    <location>
        <begin position="31"/>
        <end position="65"/>
    </location>
</feature>
<accession>A0A4C1SED9</accession>
<gene>
    <name evidence="2" type="ORF">EVAR_660_1</name>
</gene>